<dbReference type="EMBL" id="CAJVPY010017543">
    <property type="protein sequence ID" value="CAG8762415.1"/>
    <property type="molecule type" value="Genomic_DNA"/>
</dbReference>
<dbReference type="Proteomes" id="UP000789405">
    <property type="component" value="Unassembled WGS sequence"/>
</dbReference>
<feature type="non-terminal residue" evidence="1">
    <location>
        <position position="1"/>
    </location>
</feature>
<evidence type="ECO:0000313" key="2">
    <source>
        <dbReference type="Proteomes" id="UP000789405"/>
    </source>
</evidence>
<organism evidence="1 2">
    <name type="scientific">Dentiscutata erythropus</name>
    <dbReference type="NCBI Taxonomy" id="1348616"/>
    <lineage>
        <taxon>Eukaryota</taxon>
        <taxon>Fungi</taxon>
        <taxon>Fungi incertae sedis</taxon>
        <taxon>Mucoromycota</taxon>
        <taxon>Glomeromycotina</taxon>
        <taxon>Glomeromycetes</taxon>
        <taxon>Diversisporales</taxon>
        <taxon>Gigasporaceae</taxon>
        <taxon>Dentiscutata</taxon>
    </lineage>
</organism>
<sequence>VNLMIEKFQKEQKFVEFQIRKILNGKQLPKPKKSIVEQENKIMNVFNNQSICTTINFLKEIA</sequence>
<dbReference type="AlphaFoldDB" id="A0A9N9J710"/>
<comment type="caution">
    <text evidence="1">The sequence shown here is derived from an EMBL/GenBank/DDBJ whole genome shotgun (WGS) entry which is preliminary data.</text>
</comment>
<proteinExistence type="predicted"/>
<reference evidence="1" key="1">
    <citation type="submission" date="2021-06" db="EMBL/GenBank/DDBJ databases">
        <authorList>
            <person name="Kallberg Y."/>
            <person name="Tangrot J."/>
            <person name="Rosling A."/>
        </authorList>
    </citation>
    <scope>NUCLEOTIDE SEQUENCE</scope>
    <source>
        <strain evidence="1">MA453B</strain>
    </source>
</reference>
<dbReference type="OrthoDB" id="10522401at2759"/>
<gene>
    <name evidence="1" type="ORF">DERYTH_LOCUS17941</name>
</gene>
<name>A0A9N9J710_9GLOM</name>
<keyword evidence="2" id="KW-1185">Reference proteome</keyword>
<protein>
    <submittedName>
        <fullName evidence="1">2195_t:CDS:1</fullName>
    </submittedName>
</protein>
<evidence type="ECO:0000313" key="1">
    <source>
        <dbReference type="EMBL" id="CAG8762415.1"/>
    </source>
</evidence>
<accession>A0A9N9J710</accession>